<gene>
    <name evidence="2" type="ORF">RN607_03075</name>
</gene>
<reference evidence="2" key="1">
    <citation type="submission" date="2023-09" db="EMBL/GenBank/DDBJ databases">
        <title>Demequina sp. a novel bacteria isolated from Capsicum annuum.</title>
        <authorList>
            <person name="Humaira Z."/>
            <person name="Lee J."/>
            <person name="Cho D."/>
        </authorList>
    </citation>
    <scope>NUCLEOTIDE SEQUENCE</scope>
    <source>
        <strain evidence="2">PMTSA13</strain>
    </source>
</reference>
<dbReference type="AlphaFoldDB" id="A0AA96FDJ7"/>
<sequence>MTELSEDISRMLASRRLERVAVNVDHARSVIATAQRHLDTARVLAGTDDVAMAFTAAYDGTRKALAAVLAVHGLRVRPVGGAHRNTGLAAAALMPDSVDEIAEFNWMRQVRNSTEYPEDARPEATSQDVEDAIVAGMAIIQACALIIAAAVDR</sequence>
<evidence type="ECO:0000313" key="2">
    <source>
        <dbReference type="EMBL" id="WNM27998.1"/>
    </source>
</evidence>
<feature type="domain" description="HEPN" evidence="1">
    <location>
        <begin position="28"/>
        <end position="142"/>
    </location>
</feature>
<dbReference type="Proteomes" id="UP001303408">
    <property type="component" value="Chromosome"/>
</dbReference>
<accession>A0AA96FDJ7</accession>
<dbReference type="Gene3D" id="1.20.120.330">
    <property type="entry name" value="Nucleotidyltransferases domain 2"/>
    <property type="match status" value="1"/>
</dbReference>
<dbReference type="EMBL" id="CP134880">
    <property type="protein sequence ID" value="WNM27998.1"/>
    <property type="molecule type" value="Genomic_DNA"/>
</dbReference>
<dbReference type="KEGG" id="dcp:RN607_03075"/>
<evidence type="ECO:0000259" key="1">
    <source>
        <dbReference type="Pfam" id="PF05168"/>
    </source>
</evidence>
<dbReference type="RefSeq" id="WP_313544251.1">
    <property type="nucleotide sequence ID" value="NZ_CP134880.1"/>
</dbReference>
<dbReference type="Pfam" id="PF05168">
    <property type="entry name" value="HEPN"/>
    <property type="match status" value="1"/>
</dbReference>
<protein>
    <submittedName>
        <fullName evidence="2">HEPN domain-containing protein</fullName>
    </submittedName>
</protein>
<proteinExistence type="predicted"/>
<organism evidence="2">
    <name type="scientific">Demequina capsici</name>
    <dbReference type="NCBI Taxonomy" id="3075620"/>
    <lineage>
        <taxon>Bacteria</taxon>
        <taxon>Bacillati</taxon>
        <taxon>Actinomycetota</taxon>
        <taxon>Actinomycetes</taxon>
        <taxon>Micrococcales</taxon>
        <taxon>Demequinaceae</taxon>
        <taxon>Demequina</taxon>
    </lineage>
</organism>
<name>A0AA96FDJ7_9MICO</name>
<dbReference type="InterPro" id="IPR007842">
    <property type="entry name" value="HEPN_dom"/>
</dbReference>